<dbReference type="Pfam" id="PF01381">
    <property type="entry name" value="HTH_3"/>
    <property type="match status" value="1"/>
</dbReference>
<dbReference type="InterPro" id="IPR001387">
    <property type="entry name" value="Cro/C1-type_HTH"/>
</dbReference>
<dbReference type="PROSITE" id="PS50943">
    <property type="entry name" value="HTH_CROC1"/>
    <property type="match status" value="1"/>
</dbReference>
<dbReference type="Gene3D" id="1.10.260.40">
    <property type="entry name" value="lambda repressor-like DNA-binding domains"/>
    <property type="match status" value="1"/>
</dbReference>
<dbReference type="GO" id="GO:0003677">
    <property type="term" value="F:DNA binding"/>
    <property type="evidence" value="ECO:0007669"/>
    <property type="project" value="InterPro"/>
</dbReference>
<dbReference type="EMBL" id="LR796221">
    <property type="protein sequence ID" value="CAB4128026.1"/>
    <property type="molecule type" value="Genomic_DNA"/>
</dbReference>
<dbReference type="SMART" id="SM00530">
    <property type="entry name" value="HTH_XRE"/>
    <property type="match status" value="1"/>
</dbReference>
<organism evidence="2">
    <name type="scientific">uncultured Caudovirales phage</name>
    <dbReference type="NCBI Taxonomy" id="2100421"/>
    <lineage>
        <taxon>Viruses</taxon>
        <taxon>Duplodnaviria</taxon>
        <taxon>Heunggongvirae</taxon>
        <taxon>Uroviricota</taxon>
        <taxon>Caudoviricetes</taxon>
        <taxon>Peduoviridae</taxon>
        <taxon>Maltschvirus</taxon>
        <taxon>Maltschvirus maltsch</taxon>
    </lineage>
</organism>
<gene>
    <name evidence="2" type="ORF">UFOVP99_5</name>
</gene>
<reference evidence="2" key="1">
    <citation type="submission" date="2020-04" db="EMBL/GenBank/DDBJ databases">
        <authorList>
            <person name="Chiriac C."/>
            <person name="Salcher M."/>
            <person name="Ghai R."/>
            <person name="Kavagutti S V."/>
        </authorList>
    </citation>
    <scope>NUCLEOTIDE SEQUENCE</scope>
</reference>
<name>A0A6J5L3X0_9CAUD</name>
<evidence type="ECO:0000259" key="1">
    <source>
        <dbReference type="PROSITE" id="PS50943"/>
    </source>
</evidence>
<accession>A0A6J5L3X0</accession>
<dbReference type="CDD" id="cd00093">
    <property type="entry name" value="HTH_XRE"/>
    <property type="match status" value="1"/>
</dbReference>
<dbReference type="InterPro" id="IPR010982">
    <property type="entry name" value="Lambda_DNA-bd_dom_sf"/>
</dbReference>
<protein>
    <submittedName>
        <fullName evidence="2">HTH_XRE domain containing protein</fullName>
    </submittedName>
</protein>
<feature type="domain" description="HTH cro/C1-type" evidence="1">
    <location>
        <begin position="31"/>
        <end position="85"/>
    </location>
</feature>
<sequence>MTAIIVRMETFRAGRQLAQRASDLNSIGRRLEASREAQGLRLTDLADQSGVAKNTLSNWEAGTKRPSLDQVALVLPILRVTLDWVYFGDDGALDWQVREAIVNQLAQMPEPPPRSPLRKLSGD</sequence>
<evidence type="ECO:0000313" key="2">
    <source>
        <dbReference type="EMBL" id="CAB4128026.1"/>
    </source>
</evidence>
<dbReference type="SUPFAM" id="SSF47413">
    <property type="entry name" value="lambda repressor-like DNA-binding domains"/>
    <property type="match status" value="1"/>
</dbReference>
<proteinExistence type="predicted"/>